<dbReference type="EMBL" id="JBHRSM010000014">
    <property type="protein sequence ID" value="MFC3086034.1"/>
    <property type="molecule type" value="Genomic_DNA"/>
</dbReference>
<organism evidence="1 2">
    <name type="scientific">Tabrizicola soli</name>
    <dbReference type="NCBI Taxonomy" id="2185115"/>
    <lineage>
        <taxon>Bacteria</taxon>
        <taxon>Pseudomonadati</taxon>
        <taxon>Pseudomonadota</taxon>
        <taxon>Alphaproteobacteria</taxon>
        <taxon>Rhodobacterales</taxon>
        <taxon>Paracoccaceae</taxon>
        <taxon>Tabrizicola</taxon>
    </lineage>
</organism>
<gene>
    <name evidence="1" type="ORF">ACFOD6_08235</name>
</gene>
<comment type="caution">
    <text evidence="1">The sequence shown here is derived from an EMBL/GenBank/DDBJ whole genome shotgun (WGS) entry which is preliminary data.</text>
</comment>
<sequence>MSLHDPFLLAQDLVAVISGADELPLWDDRRQRLVEAGSMDCCAEGDFLALMPSVDAPAPSWSDDRTWLRRILGF</sequence>
<name>A0ABV7DUW1_9RHOB</name>
<proteinExistence type="predicted"/>
<accession>A0ABV7DUW1</accession>
<reference evidence="2" key="1">
    <citation type="journal article" date="2019" name="Int. J. Syst. Evol. Microbiol.">
        <title>The Global Catalogue of Microorganisms (GCM) 10K type strain sequencing project: providing services to taxonomists for standard genome sequencing and annotation.</title>
        <authorList>
            <consortium name="The Broad Institute Genomics Platform"/>
            <consortium name="The Broad Institute Genome Sequencing Center for Infectious Disease"/>
            <person name="Wu L."/>
            <person name="Ma J."/>
        </authorList>
    </citation>
    <scope>NUCLEOTIDE SEQUENCE [LARGE SCALE GENOMIC DNA]</scope>
    <source>
        <strain evidence="2">KCTC 62102</strain>
    </source>
</reference>
<dbReference type="Proteomes" id="UP001595445">
    <property type="component" value="Unassembled WGS sequence"/>
</dbReference>
<protein>
    <submittedName>
        <fullName evidence="1">Uncharacterized protein</fullName>
    </submittedName>
</protein>
<dbReference type="RefSeq" id="WP_197647743.1">
    <property type="nucleotide sequence ID" value="NZ_JAEACP010000040.1"/>
</dbReference>
<keyword evidence="2" id="KW-1185">Reference proteome</keyword>
<evidence type="ECO:0000313" key="2">
    <source>
        <dbReference type="Proteomes" id="UP001595445"/>
    </source>
</evidence>
<evidence type="ECO:0000313" key="1">
    <source>
        <dbReference type="EMBL" id="MFC3086034.1"/>
    </source>
</evidence>